<name>A0A481Z0V8_9VIRU</name>
<feature type="region of interest" description="Disordered" evidence="1">
    <location>
        <begin position="114"/>
        <end position="169"/>
    </location>
</feature>
<dbReference type="SUPFAM" id="SSF82771">
    <property type="entry name" value="GIY-YIG endonuclease"/>
    <property type="match status" value="1"/>
</dbReference>
<dbReference type="GO" id="GO:0004519">
    <property type="term" value="F:endonuclease activity"/>
    <property type="evidence" value="ECO:0007669"/>
    <property type="project" value="UniProtKB-KW"/>
</dbReference>
<organism evidence="3">
    <name type="scientific">Mimivirus LCMiAC01</name>
    <dbReference type="NCBI Taxonomy" id="2506608"/>
    <lineage>
        <taxon>Viruses</taxon>
        <taxon>Varidnaviria</taxon>
        <taxon>Bamfordvirae</taxon>
        <taxon>Nucleocytoviricota</taxon>
        <taxon>Megaviricetes</taxon>
        <taxon>Imitervirales</taxon>
        <taxon>Mimiviridae</taxon>
        <taxon>Klosneuvirinae</taxon>
    </lineage>
</organism>
<gene>
    <name evidence="3" type="ORF">LCMiAC01_05720</name>
</gene>
<dbReference type="SMART" id="SM00465">
    <property type="entry name" value="GIYc"/>
    <property type="match status" value="1"/>
</dbReference>
<dbReference type="EMBL" id="MK500403">
    <property type="protein sequence ID" value="QBK88890.1"/>
    <property type="molecule type" value="Genomic_DNA"/>
</dbReference>
<protein>
    <submittedName>
        <fullName evidence="3">GIY-YIG-like endonuclease</fullName>
    </submittedName>
</protein>
<proteinExistence type="predicted"/>
<evidence type="ECO:0000256" key="1">
    <source>
        <dbReference type="SAM" id="MobiDB-lite"/>
    </source>
</evidence>
<keyword evidence="3" id="KW-0255">Endonuclease</keyword>
<reference evidence="3" key="1">
    <citation type="journal article" date="2019" name="MBio">
        <title>Virus Genomes from Deep Sea Sediments Expand the Ocean Megavirome and Support Independent Origins of Viral Gigantism.</title>
        <authorList>
            <person name="Backstrom D."/>
            <person name="Yutin N."/>
            <person name="Jorgensen S.L."/>
            <person name="Dharamshi J."/>
            <person name="Homa F."/>
            <person name="Zaremba-Niedwiedzka K."/>
            <person name="Spang A."/>
            <person name="Wolf Y.I."/>
            <person name="Koonin E.V."/>
            <person name="Ettema T.J."/>
        </authorList>
    </citation>
    <scope>NUCLEOTIDE SEQUENCE</scope>
</reference>
<feature type="compositionally biased region" description="Polar residues" evidence="1">
    <location>
        <begin position="145"/>
        <end position="155"/>
    </location>
</feature>
<feature type="domain" description="GIY-YIG" evidence="2">
    <location>
        <begin position="16"/>
        <end position="119"/>
    </location>
</feature>
<dbReference type="InterPro" id="IPR000305">
    <property type="entry name" value="GIY-YIG_endonuc"/>
</dbReference>
<dbReference type="InterPro" id="IPR035901">
    <property type="entry name" value="GIY-YIG_endonuc_sf"/>
</dbReference>
<evidence type="ECO:0000259" key="2">
    <source>
        <dbReference type="SMART" id="SM00465"/>
    </source>
</evidence>
<dbReference type="Gene3D" id="3.40.1440.10">
    <property type="entry name" value="GIY-YIG endonuclease"/>
    <property type="match status" value="1"/>
</dbReference>
<evidence type="ECO:0000313" key="3">
    <source>
        <dbReference type="EMBL" id="QBK88890.1"/>
    </source>
</evidence>
<keyword evidence="3" id="KW-0378">Hydrolase</keyword>
<sequence length="397" mass="46401">MNNKKIVNSKKETSELGVIYKCTSKTSKKSYIGQAAKYVSANIPWGTNGRWKSHVRDAYNPKQNRCTVLNAAIRKYGKDNFIIETLGEYDYEQLDKMEKSFIVSENTLVPNGYNLKTGGANGRDSEQTKARKKKCKMGHRHSNNTKKTISRSQIGNRRGPKKRQHPDDAKLPKYIIAHRINCKVGYSVQSFPIGVNEAKYAPSKRFMGKGRTQQENYALALDHLNSLKIKHSDVLIQIAKQRKEHEEKKNRDWFEVKKQKMTDKLPEYIYPFYKKKRLRGYYVEQFPTHDNKTYPKKDFSYLSSNNKNLKAAKRYIKSLEIQNKDTIFMQNHPKFPAYVCYIKNGDKKIIGYRINNYPIRDKNGIKIDHIQKKFCSTKETMESKYTKTINYLNDIRS</sequence>
<accession>A0A481Z0V8</accession>
<feature type="compositionally biased region" description="Basic residues" evidence="1">
    <location>
        <begin position="130"/>
        <end position="144"/>
    </location>
</feature>
<keyword evidence="3" id="KW-0540">Nuclease</keyword>